<feature type="transmembrane region" description="Helical" evidence="1">
    <location>
        <begin position="51"/>
        <end position="67"/>
    </location>
</feature>
<protein>
    <submittedName>
        <fullName evidence="2">Mycobacterium numidiamassiliense ORFan</fullName>
    </submittedName>
</protein>
<evidence type="ECO:0000256" key="1">
    <source>
        <dbReference type="SAM" id="Phobius"/>
    </source>
</evidence>
<evidence type="ECO:0000313" key="2">
    <source>
        <dbReference type="EMBL" id="SPM42813.1"/>
    </source>
</evidence>
<keyword evidence="1" id="KW-0812">Transmembrane</keyword>
<proteinExistence type="predicted"/>
<dbReference type="STRING" id="1841861.GCA_900157365_03353"/>
<dbReference type="OrthoDB" id="4737494at2"/>
<keyword evidence="1" id="KW-0472">Membrane</keyword>
<sequence length="75" mass="8009">MVSLFIAVVGLVLLLIAPIRYTGLIFAIILVATLAITVLDMSTHQPTHTDLIGLVLAVMLGGIALFMRSEGSMRD</sequence>
<evidence type="ECO:0000313" key="3">
    <source>
        <dbReference type="Proteomes" id="UP000240424"/>
    </source>
</evidence>
<dbReference type="AlphaFoldDB" id="A0A2U3PGG0"/>
<dbReference type="Proteomes" id="UP000240424">
    <property type="component" value="Unassembled WGS sequence"/>
</dbReference>
<dbReference type="EMBL" id="FUEZ01000004">
    <property type="protein sequence ID" value="SPM42813.1"/>
    <property type="molecule type" value="Genomic_DNA"/>
</dbReference>
<keyword evidence="3" id="KW-1185">Reference proteome</keyword>
<gene>
    <name evidence="2" type="ORF">MNAB215_5033</name>
</gene>
<accession>A0A2U3PGG0</accession>
<organism evidence="2 3">
    <name type="scientific">Mycobacterium numidiamassiliense</name>
    <dbReference type="NCBI Taxonomy" id="1841861"/>
    <lineage>
        <taxon>Bacteria</taxon>
        <taxon>Bacillati</taxon>
        <taxon>Actinomycetota</taxon>
        <taxon>Actinomycetes</taxon>
        <taxon>Mycobacteriales</taxon>
        <taxon>Mycobacteriaceae</taxon>
        <taxon>Mycobacterium</taxon>
    </lineage>
</organism>
<reference evidence="2 3" key="1">
    <citation type="submission" date="2017-01" db="EMBL/GenBank/DDBJ databases">
        <authorList>
            <consortium name="Urmite Genomes"/>
        </authorList>
    </citation>
    <scope>NUCLEOTIDE SEQUENCE [LARGE SCALE GENOMIC DNA]</scope>
    <source>
        <strain evidence="2 3">AB215</strain>
    </source>
</reference>
<keyword evidence="1" id="KW-1133">Transmembrane helix</keyword>
<dbReference type="RefSeq" id="WP_077081192.1">
    <property type="nucleotide sequence ID" value="NZ_FUEZ01000004.1"/>
</dbReference>
<name>A0A2U3PGG0_9MYCO</name>